<dbReference type="Proteomes" id="UP000019141">
    <property type="component" value="Unassembled WGS sequence"/>
</dbReference>
<comment type="caution">
    <text evidence="2">The sequence shown here is derived from an EMBL/GenBank/DDBJ whole genome shotgun (WGS) entry which is preliminary data.</text>
</comment>
<evidence type="ECO:0000313" key="3">
    <source>
        <dbReference type="Proteomes" id="UP000019141"/>
    </source>
</evidence>
<evidence type="ECO:0000313" key="2">
    <source>
        <dbReference type="EMBL" id="ETW92633.1"/>
    </source>
</evidence>
<protein>
    <submittedName>
        <fullName evidence="2">Uncharacterized protein</fullName>
    </submittedName>
</protein>
<accession>W4L3F6</accession>
<dbReference type="EMBL" id="AZHW01001416">
    <property type="protein sequence ID" value="ETW92633.1"/>
    <property type="molecule type" value="Genomic_DNA"/>
</dbReference>
<name>W4L3F6_ENTF1</name>
<evidence type="ECO:0000256" key="1">
    <source>
        <dbReference type="SAM" id="MobiDB-lite"/>
    </source>
</evidence>
<dbReference type="AlphaFoldDB" id="W4L3F6"/>
<sequence length="43" mass="4709">MADAQARQRGQAVVKSLSHDAGWPSAVNGQRVARERFDELDGK</sequence>
<gene>
    <name evidence="2" type="ORF">ETSY1_42800</name>
</gene>
<organism evidence="2 3">
    <name type="scientific">Entotheonella factor</name>
    <dbReference type="NCBI Taxonomy" id="1429438"/>
    <lineage>
        <taxon>Bacteria</taxon>
        <taxon>Pseudomonadati</taxon>
        <taxon>Nitrospinota/Tectimicrobiota group</taxon>
        <taxon>Candidatus Tectimicrobiota</taxon>
        <taxon>Candidatus Entotheonellia</taxon>
        <taxon>Candidatus Entotheonellales</taxon>
        <taxon>Candidatus Entotheonellaceae</taxon>
        <taxon>Candidatus Entotheonella</taxon>
    </lineage>
</organism>
<proteinExistence type="predicted"/>
<reference evidence="2 3" key="1">
    <citation type="journal article" date="2014" name="Nature">
        <title>An environmental bacterial taxon with a large and distinct metabolic repertoire.</title>
        <authorList>
            <person name="Wilson M.C."/>
            <person name="Mori T."/>
            <person name="Ruckert C."/>
            <person name="Uria A.R."/>
            <person name="Helf M.J."/>
            <person name="Takada K."/>
            <person name="Gernert C."/>
            <person name="Steffens U.A."/>
            <person name="Heycke N."/>
            <person name="Schmitt S."/>
            <person name="Rinke C."/>
            <person name="Helfrich E.J."/>
            <person name="Brachmann A.O."/>
            <person name="Gurgui C."/>
            <person name="Wakimoto T."/>
            <person name="Kracht M."/>
            <person name="Crusemann M."/>
            <person name="Hentschel U."/>
            <person name="Abe I."/>
            <person name="Matsunaga S."/>
            <person name="Kalinowski J."/>
            <person name="Takeyama H."/>
            <person name="Piel J."/>
        </authorList>
    </citation>
    <scope>NUCLEOTIDE SEQUENCE [LARGE SCALE GENOMIC DNA]</scope>
    <source>
        <strain evidence="3">TSY1</strain>
    </source>
</reference>
<keyword evidence="3" id="KW-1185">Reference proteome</keyword>
<dbReference type="HOGENOM" id="CLU_3231112_0_0_7"/>
<feature type="region of interest" description="Disordered" evidence="1">
    <location>
        <begin position="1"/>
        <end position="30"/>
    </location>
</feature>